<gene>
    <name evidence="2" type="ORF">GOOTI_095_00060</name>
</gene>
<comment type="caution">
    <text evidence="2">The sequence shown here is derived from an EMBL/GenBank/DDBJ whole genome shotgun (WGS) entry which is preliminary data.</text>
</comment>
<dbReference type="Gene3D" id="1.20.1260.10">
    <property type="match status" value="1"/>
</dbReference>
<feature type="domain" description="DUF4439" evidence="1">
    <location>
        <begin position="7"/>
        <end position="143"/>
    </location>
</feature>
<sequence>MSATTDALAGATDAENAAIFTYGMITAFVSAARRGTVAEYAAAHRSARDAVNAAITAAGSTPPDMSPGYTLPTDVTDSIGAAKVALAAENDCATAYRVILERADTESARRLAVEQLTACAGRAATWRAALRQSPVTVAFPGTPA</sequence>
<name>H5TKX2_GORO1</name>
<keyword evidence="3" id="KW-1185">Reference proteome</keyword>
<dbReference type="STRING" id="1108044.GOOTI_095_00060"/>
<dbReference type="EMBL" id="BAFB01000095">
    <property type="protein sequence ID" value="GAB34130.1"/>
    <property type="molecule type" value="Genomic_DNA"/>
</dbReference>
<proteinExistence type="predicted"/>
<dbReference type="AlphaFoldDB" id="H5TKX2"/>
<organism evidence="2 3">
    <name type="scientific">Gordonia otitidis (strain DSM 44809 / CCUG 52243 / JCM 12355 / NBRC 100426 / IFM 10032)</name>
    <dbReference type="NCBI Taxonomy" id="1108044"/>
    <lineage>
        <taxon>Bacteria</taxon>
        <taxon>Bacillati</taxon>
        <taxon>Actinomycetota</taxon>
        <taxon>Actinomycetes</taxon>
        <taxon>Mycobacteriales</taxon>
        <taxon>Gordoniaceae</taxon>
        <taxon>Gordonia</taxon>
    </lineage>
</organism>
<evidence type="ECO:0000259" key="1">
    <source>
        <dbReference type="Pfam" id="PF14530"/>
    </source>
</evidence>
<protein>
    <recommendedName>
        <fullName evidence="1">DUF4439 domain-containing protein</fullName>
    </recommendedName>
</protein>
<dbReference type="InterPro" id="IPR029447">
    <property type="entry name" value="DUF4439"/>
</dbReference>
<dbReference type="Pfam" id="PF14530">
    <property type="entry name" value="DUF4439"/>
    <property type="match status" value="1"/>
</dbReference>
<dbReference type="InterPro" id="IPR009078">
    <property type="entry name" value="Ferritin-like_SF"/>
</dbReference>
<accession>H5TKX2</accession>
<dbReference type="OrthoDB" id="5192349at2"/>
<dbReference type="CDD" id="cd00657">
    <property type="entry name" value="Ferritin_like"/>
    <property type="match status" value="1"/>
</dbReference>
<evidence type="ECO:0000313" key="2">
    <source>
        <dbReference type="EMBL" id="GAB34130.1"/>
    </source>
</evidence>
<reference evidence="2" key="1">
    <citation type="submission" date="2012-02" db="EMBL/GenBank/DDBJ databases">
        <title>Whole genome shotgun sequence of Gordonia otitidis NBRC 100426.</title>
        <authorList>
            <person name="Yoshida I."/>
            <person name="Hosoyama A."/>
            <person name="Tsuchikane K."/>
            <person name="Katsumata H."/>
            <person name="Yamazaki S."/>
            <person name="Fujita N."/>
        </authorList>
    </citation>
    <scope>NUCLEOTIDE SEQUENCE [LARGE SCALE GENOMIC DNA]</scope>
    <source>
        <strain evidence="2">NBRC 100426</strain>
    </source>
</reference>
<dbReference type="SUPFAM" id="SSF47240">
    <property type="entry name" value="Ferritin-like"/>
    <property type="match status" value="1"/>
</dbReference>
<dbReference type="InterPro" id="IPR012347">
    <property type="entry name" value="Ferritin-like"/>
</dbReference>
<dbReference type="RefSeq" id="WP_007238369.1">
    <property type="nucleotide sequence ID" value="NZ_BAFB01000095.1"/>
</dbReference>
<evidence type="ECO:0000313" key="3">
    <source>
        <dbReference type="Proteomes" id="UP000005038"/>
    </source>
</evidence>
<dbReference type="Proteomes" id="UP000005038">
    <property type="component" value="Unassembled WGS sequence"/>
</dbReference>